<evidence type="ECO:0000256" key="7">
    <source>
        <dbReference type="ARBA" id="ARBA00022827"/>
    </source>
</evidence>
<dbReference type="EMBL" id="AXDY01000001">
    <property type="protein sequence ID" value="ERS94603.1"/>
    <property type="molecule type" value="Genomic_DNA"/>
</dbReference>
<evidence type="ECO:0000313" key="13">
    <source>
        <dbReference type="EMBL" id="ERS94603.1"/>
    </source>
</evidence>
<name>A0ABN0PGH1_STASI</name>
<keyword evidence="8 11" id="KW-0460">Magnesium</keyword>
<dbReference type="Gene3D" id="3.10.520.10">
    <property type="entry name" value="ApbE-like domains"/>
    <property type="match status" value="1"/>
</dbReference>
<sequence>MKQKVLNLMGTRITLQIEHPKAEVLLNHAEEMLKDYEKRFSANDNKSDLMHVNQNAGIKPVQVDEDLFELIAKAHAVSLSSDSKFNLTIGPLVKLWKIGFKDAQLPNESDIQERLQKIQPENVVLDHEAYTVYLKVSGMEIDLGAIAKGYFADRLKDYFVSQGVQTGIIDLGGNVLTIGRPLDKDKWTVGIQQPDSERGGLVGVVEIAGQSVVTSGIYERYFYKNGKLYHHILDSKTGYPVEGDIASITIVSDQSIDGEIWTTVCFAMSIDQAITVLNEIPGIEAVIISKDGEVFTTQRMTHLTLILHRY</sequence>
<dbReference type="PANTHER" id="PTHR30040:SF2">
    <property type="entry name" value="FAD:PROTEIN FMN TRANSFERASE"/>
    <property type="match status" value="1"/>
</dbReference>
<keyword evidence="5 11" id="KW-0808">Transferase</keyword>
<organism evidence="13 14">
    <name type="scientific">Staphylococcus simulans UMC-CNS-990</name>
    <dbReference type="NCBI Taxonomy" id="1405498"/>
    <lineage>
        <taxon>Bacteria</taxon>
        <taxon>Bacillati</taxon>
        <taxon>Bacillota</taxon>
        <taxon>Bacilli</taxon>
        <taxon>Bacillales</taxon>
        <taxon>Staphylococcaceae</taxon>
        <taxon>Staphylococcus</taxon>
    </lineage>
</organism>
<evidence type="ECO:0000256" key="5">
    <source>
        <dbReference type="ARBA" id="ARBA00022679"/>
    </source>
</evidence>
<keyword evidence="12" id="KW-0175">Coiled coil</keyword>
<evidence type="ECO:0000256" key="9">
    <source>
        <dbReference type="ARBA" id="ARBA00031306"/>
    </source>
</evidence>
<evidence type="ECO:0000256" key="4">
    <source>
        <dbReference type="ARBA" id="ARBA00022630"/>
    </source>
</evidence>
<evidence type="ECO:0000256" key="8">
    <source>
        <dbReference type="ARBA" id="ARBA00022842"/>
    </source>
</evidence>
<proteinExistence type="inferred from homology"/>
<dbReference type="InterPro" id="IPR024932">
    <property type="entry name" value="ApbE"/>
</dbReference>
<evidence type="ECO:0000256" key="1">
    <source>
        <dbReference type="ARBA" id="ARBA00001946"/>
    </source>
</evidence>
<dbReference type="EC" id="2.7.1.180" evidence="2 11"/>
<keyword evidence="4 11" id="KW-0285">Flavoprotein</keyword>
<comment type="similarity">
    <text evidence="11">Belongs to the ApbE family.</text>
</comment>
<protein>
    <recommendedName>
        <fullName evidence="3 11">FAD:protein FMN transferase</fullName>
        <ecNumber evidence="2 11">2.7.1.180</ecNumber>
    </recommendedName>
    <alternativeName>
        <fullName evidence="9 11">Flavin transferase</fullName>
    </alternativeName>
</protein>
<evidence type="ECO:0000256" key="11">
    <source>
        <dbReference type="PIRNR" id="PIRNR006268"/>
    </source>
</evidence>
<comment type="catalytic activity">
    <reaction evidence="10 11">
        <text>L-threonyl-[protein] + FAD = FMN-L-threonyl-[protein] + AMP + H(+)</text>
        <dbReference type="Rhea" id="RHEA:36847"/>
        <dbReference type="Rhea" id="RHEA-COMP:11060"/>
        <dbReference type="Rhea" id="RHEA-COMP:11061"/>
        <dbReference type="ChEBI" id="CHEBI:15378"/>
        <dbReference type="ChEBI" id="CHEBI:30013"/>
        <dbReference type="ChEBI" id="CHEBI:57692"/>
        <dbReference type="ChEBI" id="CHEBI:74257"/>
        <dbReference type="ChEBI" id="CHEBI:456215"/>
        <dbReference type="EC" id="2.7.1.180"/>
    </reaction>
</comment>
<dbReference type="SUPFAM" id="SSF143631">
    <property type="entry name" value="ApbE-like"/>
    <property type="match status" value="1"/>
</dbReference>
<keyword evidence="6 11" id="KW-0479">Metal-binding</keyword>
<evidence type="ECO:0000256" key="6">
    <source>
        <dbReference type="ARBA" id="ARBA00022723"/>
    </source>
</evidence>
<keyword evidence="14" id="KW-1185">Reference proteome</keyword>
<evidence type="ECO:0000256" key="12">
    <source>
        <dbReference type="SAM" id="Coils"/>
    </source>
</evidence>
<evidence type="ECO:0000256" key="10">
    <source>
        <dbReference type="ARBA" id="ARBA00048540"/>
    </source>
</evidence>
<gene>
    <name evidence="13" type="ORF">SSIM_00485</name>
</gene>
<evidence type="ECO:0000256" key="2">
    <source>
        <dbReference type="ARBA" id="ARBA00011955"/>
    </source>
</evidence>
<comment type="caution">
    <text evidence="13">The sequence shown here is derived from an EMBL/GenBank/DDBJ whole genome shotgun (WGS) entry which is preliminary data.</text>
</comment>
<dbReference type="PANTHER" id="PTHR30040">
    <property type="entry name" value="THIAMINE BIOSYNTHESIS LIPOPROTEIN APBE"/>
    <property type="match status" value="1"/>
</dbReference>
<reference evidence="13 14" key="1">
    <citation type="journal article" date="2013" name="Genome Announc.">
        <title>Draft Genome Sequence of Staphylococcus simulans UMC-CNS-990, Isolated from a Case of Chronic Bovine Mastitis.</title>
        <authorList>
            <person name="Calcutt M.J."/>
            <person name="Foecking M.F."/>
            <person name="Hsieh H.Y."/>
            <person name="Perry J."/>
            <person name="Stewart G.C."/>
            <person name="Middleton J.R."/>
        </authorList>
    </citation>
    <scope>NUCLEOTIDE SEQUENCE [LARGE SCALE GENOMIC DNA]</scope>
    <source>
        <strain evidence="13 14">UMC-CNS-990</strain>
    </source>
</reference>
<evidence type="ECO:0000256" key="3">
    <source>
        <dbReference type="ARBA" id="ARBA00016337"/>
    </source>
</evidence>
<feature type="coiled-coil region" evidence="12">
    <location>
        <begin position="19"/>
        <end position="46"/>
    </location>
</feature>
<accession>A0ABN0PGH1</accession>
<dbReference type="RefSeq" id="WP_023014798.1">
    <property type="nucleotide sequence ID" value="NZ_AXDY01000001.1"/>
</dbReference>
<dbReference type="PIRSF" id="PIRSF006268">
    <property type="entry name" value="ApbE"/>
    <property type="match status" value="1"/>
</dbReference>
<comment type="cofactor">
    <cofactor evidence="1">
        <name>Mg(2+)</name>
        <dbReference type="ChEBI" id="CHEBI:18420"/>
    </cofactor>
</comment>
<dbReference type="Proteomes" id="UP000017131">
    <property type="component" value="Unassembled WGS sequence"/>
</dbReference>
<keyword evidence="7 11" id="KW-0274">FAD</keyword>
<dbReference type="InterPro" id="IPR003374">
    <property type="entry name" value="ApbE-like_sf"/>
</dbReference>
<dbReference type="Pfam" id="PF02424">
    <property type="entry name" value="ApbE"/>
    <property type="match status" value="1"/>
</dbReference>
<evidence type="ECO:0000313" key="14">
    <source>
        <dbReference type="Proteomes" id="UP000017131"/>
    </source>
</evidence>